<proteinExistence type="predicted"/>
<dbReference type="EMBL" id="GBRH01263775">
    <property type="protein sequence ID" value="JAD34120.1"/>
    <property type="molecule type" value="Transcribed_RNA"/>
</dbReference>
<name>A0A0A8ZBP7_ARUDO</name>
<organism evidence="1">
    <name type="scientific">Arundo donax</name>
    <name type="common">Giant reed</name>
    <name type="synonym">Donax arundinaceus</name>
    <dbReference type="NCBI Taxonomy" id="35708"/>
    <lineage>
        <taxon>Eukaryota</taxon>
        <taxon>Viridiplantae</taxon>
        <taxon>Streptophyta</taxon>
        <taxon>Embryophyta</taxon>
        <taxon>Tracheophyta</taxon>
        <taxon>Spermatophyta</taxon>
        <taxon>Magnoliopsida</taxon>
        <taxon>Liliopsida</taxon>
        <taxon>Poales</taxon>
        <taxon>Poaceae</taxon>
        <taxon>PACMAD clade</taxon>
        <taxon>Arundinoideae</taxon>
        <taxon>Arundineae</taxon>
        <taxon>Arundo</taxon>
    </lineage>
</organism>
<evidence type="ECO:0000313" key="1">
    <source>
        <dbReference type="EMBL" id="JAD34120.1"/>
    </source>
</evidence>
<accession>A0A0A8ZBP7</accession>
<dbReference type="AlphaFoldDB" id="A0A0A8ZBP7"/>
<protein>
    <submittedName>
        <fullName evidence="1">Uncharacterized protein</fullName>
    </submittedName>
</protein>
<reference evidence="1" key="2">
    <citation type="journal article" date="2015" name="Data Brief">
        <title>Shoot transcriptome of the giant reed, Arundo donax.</title>
        <authorList>
            <person name="Barrero R.A."/>
            <person name="Guerrero F.D."/>
            <person name="Moolhuijzen P."/>
            <person name="Goolsby J.A."/>
            <person name="Tidwell J."/>
            <person name="Bellgard S.E."/>
            <person name="Bellgard M.I."/>
        </authorList>
    </citation>
    <scope>NUCLEOTIDE SEQUENCE</scope>
    <source>
        <tissue evidence="1">Shoot tissue taken approximately 20 cm above the soil surface</tissue>
    </source>
</reference>
<sequence>MYFHINPLWKSFLYHRNLFIKMFILESLKHDNKSGIYVPTAFYSY</sequence>
<reference evidence="1" key="1">
    <citation type="submission" date="2014-09" db="EMBL/GenBank/DDBJ databases">
        <authorList>
            <person name="Magalhaes I.L.F."/>
            <person name="Oliveira U."/>
            <person name="Santos F.R."/>
            <person name="Vidigal T.H.D.A."/>
            <person name="Brescovit A.D."/>
            <person name="Santos A.J."/>
        </authorList>
    </citation>
    <scope>NUCLEOTIDE SEQUENCE</scope>
    <source>
        <tissue evidence="1">Shoot tissue taken approximately 20 cm above the soil surface</tissue>
    </source>
</reference>